<evidence type="ECO:0000313" key="2">
    <source>
        <dbReference type="Proteomes" id="UP000887540"/>
    </source>
</evidence>
<dbReference type="InterPro" id="IPR012877">
    <property type="entry name" value="Dhs-27"/>
</dbReference>
<name>A0A914D9A2_9BILA</name>
<keyword evidence="1" id="KW-0175">Coiled coil</keyword>
<dbReference type="Proteomes" id="UP000887540">
    <property type="component" value="Unplaced"/>
</dbReference>
<protein>
    <submittedName>
        <fullName evidence="3">PDEase domain-containing protein</fullName>
    </submittedName>
</protein>
<keyword evidence="2" id="KW-1185">Reference proteome</keyword>
<reference evidence="3" key="1">
    <citation type="submission" date="2022-11" db="UniProtKB">
        <authorList>
            <consortium name="WormBaseParasite"/>
        </authorList>
    </citation>
    <scope>IDENTIFICATION</scope>
</reference>
<dbReference type="PANTHER" id="PTHR23020">
    <property type="entry name" value="UNCHARACTERIZED NUCLEAR HORMONE RECEPTOR-RELATED"/>
    <property type="match status" value="1"/>
</dbReference>
<dbReference type="AlphaFoldDB" id="A0A914D9A2"/>
<dbReference type="WBParaSite" id="ACRNAN_scaffold215.g7162.t1">
    <property type="protein sequence ID" value="ACRNAN_scaffold215.g7162.t1"/>
    <property type="gene ID" value="ACRNAN_scaffold215.g7162"/>
</dbReference>
<dbReference type="InterPro" id="IPR052961">
    <property type="entry name" value="Oxido-Kinase-like_Enzymes"/>
</dbReference>
<evidence type="ECO:0000313" key="3">
    <source>
        <dbReference type="WBParaSite" id="ACRNAN_scaffold215.g7162.t1"/>
    </source>
</evidence>
<proteinExistence type="predicted"/>
<dbReference type="Pfam" id="PF07914">
    <property type="entry name" value="DUF1679"/>
    <property type="match status" value="1"/>
</dbReference>
<sequence>MSPSCSAELLNEQVTTTGLTHEWILNILNKHDSTFKQTLDGNIVTSMPNFNEWVSVAHNVECDFYDIFKDIKHFPIPKVYYTQKFNSEKKQIGLVVMEDLSERAVTLGRDTQLQPFQFERAYEYAFMNQAFHLVYIVMFLQIKEELSKKEKSIQEAINEKNLLRAKHAMDDAVKILEKIHPEWIVEEA</sequence>
<evidence type="ECO:0000256" key="1">
    <source>
        <dbReference type="SAM" id="Coils"/>
    </source>
</evidence>
<dbReference type="PANTHER" id="PTHR23020:SF41">
    <property type="entry name" value="AMINOGLYCOSIDE PHOSPHOTRANSFERASE DOMAIN-CONTAINING PROTEIN"/>
    <property type="match status" value="1"/>
</dbReference>
<accession>A0A914D9A2</accession>
<feature type="coiled-coil region" evidence="1">
    <location>
        <begin position="139"/>
        <end position="166"/>
    </location>
</feature>
<organism evidence="2 3">
    <name type="scientific">Acrobeloides nanus</name>
    <dbReference type="NCBI Taxonomy" id="290746"/>
    <lineage>
        <taxon>Eukaryota</taxon>
        <taxon>Metazoa</taxon>
        <taxon>Ecdysozoa</taxon>
        <taxon>Nematoda</taxon>
        <taxon>Chromadorea</taxon>
        <taxon>Rhabditida</taxon>
        <taxon>Tylenchina</taxon>
        <taxon>Cephalobomorpha</taxon>
        <taxon>Cephaloboidea</taxon>
        <taxon>Cephalobidae</taxon>
        <taxon>Acrobeloides</taxon>
    </lineage>
</organism>